<dbReference type="Proteomes" id="UP000440578">
    <property type="component" value="Unassembled WGS sequence"/>
</dbReference>
<dbReference type="InterPro" id="IPR024607">
    <property type="entry name" value="Sulfatase_CS"/>
</dbReference>
<dbReference type="InterPro" id="IPR000917">
    <property type="entry name" value="Sulfatase_N"/>
</dbReference>
<organism evidence="8 9">
    <name type="scientific">Amphibalanus amphitrite</name>
    <name type="common">Striped barnacle</name>
    <name type="synonym">Balanus amphitrite</name>
    <dbReference type="NCBI Taxonomy" id="1232801"/>
    <lineage>
        <taxon>Eukaryota</taxon>
        <taxon>Metazoa</taxon>
        <taxon>Ecdysozoa</taxon>
        <taxon>Arthropoda</taxon>
        <taxon>Crustacea</taxon>
        <taxon>Multicrustacea</taxon>
        <taxon>Cirripedia</taxon>
        <taxon>Thoracica</taxon>
        <taxon>Thoracicalcarea</taxon>
        <taxon>Balanomorpha</taxon>
        <taxon>Balanoidea</taxon>
        <taxon>Balanidae</taxon>
        <taxon>Amphibalaninae</taxon>
        <taxon>Amphibalanus</taxon>
    </lineage>
</organism>
<evidence type="ECO:0000256" key="3">
    <source>
        <dbReference type="ARBA" id="ARBA00022723"/>
    </source>
</evidence>
<evidence type="ECO:0000256" key="2">
    <source>
        <dbReference type="ARBA" id="ARBA00008779"/>
    </source>
</evidence>
<dbReference type="SUPFAM" id="SSF53649">
    <property type="entry name" value="Alkaline phosphatase-like"/>
    <property type="match status" value="1"/>
</dbReference>
<dbReference type="GO" id="GO:0046872">
    <property type="term" value="F:metal ion binding"/>
    <property type="evidence" value="ECO:0007669"/>
    <property type="project" value="UniProtKB-KW"/>
</dbReference>
<dbReference type="PROSITE" id="PS00523">
    <property type="entry name" value="SULFATASE_1"/>
    <property type="match status" value="1"/>
</dbReference>
<evidence type="ECO:0000313" key="8">
    <source>
        <dbReference type="EMBL" id="KAF0303939.1"/>
    </source>
</evidence>
<evidence type="ECO:0000313" key="9">
    <source>
        <dbReference type="Proteomes" id="UP000440578"/>
    </source>
</evidence>
<evidence type="ECO:0000259" key="7">
    <source>
        <dbReference type="Pfam" id="PF00884"/>
    </source>
</evidence>
<evidence type="ECO:0000256" key="4">
    <source>
        <dbReference type="ARBA" id="ARBA00022801"/>
    </source>
</evidence>
<dbReference type="InterPro" id="IPR047115">
    <property type="entry name" value="ARSB"/>
</dbReference>
<name>A0A6A4WFF1_AMPAM</name>
<sequence length="499" mass="54497">MIPTPNLDALAFSGAALGRYYVHALCTPSRAALLTGRLPTHTGLQTDVIYASEPYGLGLNETLLPQLLEPLGYSCHAVGKWHLGFYRRAYTPSQRGFKSHLGFWAGHGDYYDHTAKEGEYWGLDLHRDLEPVGDQLGRYSTDIFTEEAERLISAHNASRPLFLYLAHQAVHAGNSYAPLQPGPAIGADQFPWITDPQRRAFAAVTAALDAAVGRVVAALARADLLSNSLIVVTTDNGGAVDGVDGNAASNWPLRGGKYTLWEGGVRGSALVWSPRLPRWSRPVQRTVHITDWLPTLLEAAGGAPDRLPALDGVSQWPVLTGAAPDQDTDRTILHNIDPSNNYSALMVDARYKLVQGEPFPYNGWYSAGARNSSGLDMFALLSESPAGQAVSQLGRPVDRETADSLRRQLAVECDTERPTAAHCADGCVFDVVADPCETTDLSDTQPLLRRQLEERLDQLRASMVPSRKVPADPRADPKLWNYTWTYWADLLPDGCPQPP</sequence>
<dbReference type="OrthoDB" id="103349at2759"/>
<keyword evidence="5" id="KW-0106">Calcium</keyword>
<comment type="similarity">
    <text evidence="2">Belongs to the sulfatase family.</text>
</comment>
<comment type="cofactor">
    <cofactor evidence="1">
        <name>Ca(2+)</name>
        <dbReference type="ChEBI" id="CHEBI:29108"/>
    </cofactor>
</comment>
<comment type="caution">
    <text evidence="8">The sequence shown here is derived from an EMBL/GenBank/DDBJ whole genome shotgun (WGS) entry which is preliminary data.</text>
</comment>
<accession>A0A6A4WFF1</accession>
<dbReference type="CDD" id="cd16029">
    <property type="entry name" value="4-S"/>
    <property type="match status" value="1"/>
</dbReference>
<evidence type="ECO:0000256" key="6">
    <source>
        <dbReference type="ARBA" id="ARBA00023180"/>
    </source>
</evidence>
<dbReference type="PANTHER" id="PTHR10342:SF273">
    <property type="entry name" value="RE14504P"/>
    <property type="match status" value="1"/>
</dbReference>
<evidence type="ECO:0000256" key="5">
    <source>
        <dbReference type="ARBA" id="ARBA00022837"/>
    </source>
</evidence>
<keyword evidence="3" id="KW-0479">Metal-binding</keyword>
<feature type="domain" description="Sulfatase N-terminal" evidence="7">
    <location>
        <begin position="4"/>
        <end position="301"/>
    </location>
</feature>
<dbReference type="EMBL" id="VIIS01000904">
    <property type="protein sequence ID" value="KAF0303939.1"/>
    <property type="molecule type" value="Genomic_DNA"/>
</dbReference>
<keyword evidence="9" id="KW-1185">Reference proteome</keyword>
<protein>
    <submittedName>
        <fullName evidence="8">Arylsulfatase B</fullName>
    </submittedName>
</protein>
<dbReference type="PANTHER" id="PTHR10342">
    <property type="entry name" value="ARYLSULFATASE"/>
    <property type="match status" value="1"/>
</dbReference>
<dbReference type="AlphaFoldDB" id="A0A6A4WFF1"/>
<dbReference type="InterPro" id="IPR017850">
    <property type="entry name" value="Alkaline_phosphatase_core_sf"/>
</dbReference>
<dbReference type="GO" id="GO:0008484">
    <property type="term" value="F:sulfuric ester hydrolase activity"/>
    <property type="evidence" value="ECO:0007669"/>
    <property type="project" value="InterPro"/>
</dbReference>
<gene>
    <name evidence="8" type="primary">Arsb_3</name>
    <name evidence="8" type="ORF">FJT64_024126</name>
</gene>
<dbReference type="Gene3D" id="3.40.720.10">
    <property type="entry name" value="Alkaline Phosphatase, subunit A"/>
    <property type="match status" value="1"/>
</dbReference>
<keyword evidence="4" id="KW-0378">Hydrolase</keyword>
<reference evidence="8 9" key="1">
    <citation type="submission" date="2019-07" db="EMBL/GenBank/DDBJ databases">
        <title>Draft genome assembly of a fouling barnacle, Amphibalanus amphitrite (Darwin, 1854): The first reference genome for Thecostraca.</title>
        <authorList>
            <person name="Kim W."/>
        </authorList>
    </citation>
    <scope>NUCLEOTIDE SEQUENCE [LARGE SCALE GENOMIC DNA]</scope>
    <source>
        <strain evidence="8">SNU_AA5</strain>
        <tissue evidence="8">Soma without cirri and trophi</tissue>
    </source>
</reference>
<keyword evidence="6" id="KW-0325">Glycoprotein</keyword>
<dbReference type="Gene3D" id="3.30.1120.10">
    <property type="match status" value="1"/>
</dbReference>
<evidence type="ECO:0000256" key="1">
    <source>
        <dbReference type="ARBA" id="ARBA00001913"/>
    </source>
</evidence>
<dbReference type="Pfam" id="PF00884">
    <property type="entry name" value="Sulfatase"/>
    <property type="match status" value="1"/>
</dbReference>
<proteinExistence type="inferred from homology"/>